<feature type="region of interest" description="Disordered" evidence="1">
    <location>
        <begin position="126"/>
        <end position="149"/>
    </location>
</feature>
<gene>
    <name evidence="2" type="ORF">IW261DRAFT_1067333</name>
</gene>
<sequence>MTSDCLFGHFDVTCFHPTSSITTLAVSFSLAATASPATHLSFPINVACRCSVIRKTCITVLIGPPVSVLIRLQPSLLLLYLKAMPTTEGTHFVFSLRYHTRYESPRNYWQLMNVMVYRDVRSGPILKGNEGRNKEDKGSRDEEKPSKDTSIAVALGCKDVLAKPSSESPIVRTEDLTMSPGHDFTTHALEEETIVKLQGHGC</sequence>
<proteinExistence type="predicted"/>
<evidence type="ECO:0000256" key="1">
    <source>
        <dbReference type="SAM" id="MobiDB-lite"/>
    </source>
</evidence>
<organism evidence="2 3">
    <name type="scientific">Armillaria novae-zelandiae</name>
    <dbReference type="NCBI Taxonomy" id="153914"/>
    <lineage>
        <taxon>Eukaryota</taxon>
        <taxon>Fungi</taxon>
        <taxon>Dikarya</taxon>
        <taxon>Basidiomycota</taxon>
        <taxon>Agaricomycotina</taxon>
        <taxon>Agaricomycetes</taxon>
        <taxon>Agaricomycetidae</taxon>
        <taxon>Agaricales</taxon>
        <taxon>Marasmiineae</taxon>
        <taxon>Physalacriaceae</taxon>
        <taxon>Armillaria</taxon>
    </lineage>
</organism>
<reference evidence="2" key="1">
    <citation type="submission" date="2023-06" db="EMBL/GenBank/DDBJ databases">
        <authorList>
            <consortium name="Lawrence Berkeley National Laboratory"/>
            <person name="Ahrendt S."/>
            <person name="Sahu N."/>
            <person name="Indic B."/>
            <person name="Wong-Bajracharya J."/>
            <person name="Merenyi Z."/>
            <person name="Ke H.-M."/>
            <person name="Monk M."/>
            <person name="Kocsube S."/>
            <person name="Drula E."/>
            <person name="Lipzen A."/>
            <person name="Balint B."/>
            <person name="Henrissat B."/>
            <person name="Andreopoulos B."/>
            <person name="Martin F.M."/>
            <person name="Harder C.B."/>
            <person name="Rigling D."/>
            <person name="Ford K.L."/>
            <person name="Foster G.D."/>
            <person name="Pangilinan J."/>
            <person name="Papanicolaou A."/>
            <person name="Barry K."/>
            <person name="LaButti K."/>
            <person name="Viragh M."/>
            <person name="Koriabine M."/>
            <person name="Yan M."/>
            <person name="Riley R."/>
            <person name="Champramary S."/>
            <person name="Plett K.L."/>
            <person name="Tsai I.J."/>
            <person name="Slot J."/>
            <person name="Sipos G."/>
            <person name="Plett J."/>
            <person name="Nagy L.G."/>
            <person name="Grigoriev I.V."/>
        </authorList>
    </citation>
    <scope>NUCLEOTIDE SEQUENCE</scope>
    <source>
        <strain evidence="2">ICMP 16352</strain>
    </source>
</reference>
<dbReference type="EMBL" id="JAUEPR010000008">
    <property type="protein sequence ID" value="KAK0481284.1"/>
    <property type="molecule type" value="Genomic_DNA"/>
</dbReference>
<name>A0AA39PC33_9AGAR</name>
<comment type="caution">
    <text evidence="2">The sequence shown here is derived from an EMBL/GenBank/DDBJ whole genome shotgun (WGS) entry which is preliminary data.</text>
</comment>
<keyword evidence="3" id="KW-1185">Reference proteome</keyword>
<dbReference type="AlphaFoldDB" id="A0AA39PC33"/>
<evidence type="ECO:0000313" key="3">
    <source>
        <dbReference type="Proteomes" id="UP001175227"/>
    </source>
</evidence>
<evidence type="ECO:0000313" key="2">
    <source>
        <dbReference type="EMBL" id="KAK0481284.1"/>
    </source>
</evidence>
<accession>A0AA39PC33</accession>
<dbReference type="Proteomes" id="UP001175227">
    <property type="component" value="Unassembled WGS sequence"/>
</dbReference>
<protein>
    <submittedName>
        <fullName evidence="2">Uncharacterized protein</fullName>
    </submittedName>
</protein>
<feature type="compositionally biased region" description="Basic and acidic residues" evidence="1">
    <location>
        <begin position="129"/>
        <end position="147"/>
    </location>
</feature>